<dbReference type="AlphaFoldDB" id="A0A916JGL0"/>
<reference evidence="1" key="1">
    <citation type="submission" date="2021-04" db="EMBL/GenBank/DDBJ databases">
        <authorList>
            <person name="Rodrigo-Torres L."/>
            <person name="Arahal R. D."/>
            <person name="Lucena T."/>
        </authorList>
    </citation>
    <scope>NUCLEOTIDE SEQUENCE</scope>
    <source>
        <strain evidence="1">CECT 9275</strain>
    </source>
</reference>
<dbReference type="EMBL" id="CAJRAF010000002">
    <property type="protein sequence ID" value="CAG5011163.1"/>
    <property type="molecule type" value="Genomic_DNA"/>
</dbReference>
<comment type="caution">
    <text evidence="1">The sequence shown here is derived from an EMBL/GenBank/DDBJ whole genome shotgun (WGS) entry which is preliminary data.</text>
</comment>
<dbReference type="RefSeq" id="WP_215241168.1">
    <property type="nucleotide sequence ID" value="NZ_CAJRAF010000002.1"/>
</dbReference>
<accession>A0A916JGL0</accession>
<name>A0A916JGL0_9BACT</name>
<dbReference type="Proteomes" id="UP000680038">
    <property type="component" value="Unassembled WGS sequence"/>
</dbReference>
<proteinExistence type="predicted"/>
<sequence length="132" mass="14861">MNQGFKLRFDQMRENAPAQAQPDAQDQATSDRPVYEAASVRNLHLVWLDGRESFLNYAYLVHAEFSHGDDLNEILLNFSGYVVALRGYLLQALFAELVDHLPRVILQEDPRYLATGQVSGPVVTEIMVAKPS</sequence>
<gene>
    <name evidence="1" type="ORF">DYBT9275_04896</name>
</gene>
<evidence type="ECO:0000313" key="1">
    <source>
        <dbReference type="EMBL" id="CAG5011163.1"/>
    </source>
</evidence>
<evidence type="ECO:0000313" key="2">
    <source>
        <dbReference type="Proteomes" id="UP000680038"/>
    </source>
</evidence>
<keyword evidence="2" id="KW-1185">Reference proteome</keyword>
<protein>
    <submittedName>
        <fullName evidence="1">Uncharacterized protein</fullName>
    </submittedName>
</protein>
<organism evidence="1 2">
    <name type="scientific">Dyadobacter helix</name>
    <dbReference type="NCBI Taxonomy" id="2822344"/>
    <lineage>
        <taxon>Bacteria</taxon>
        <taxon>Pseudomonadati</taxon>
        <taxon>Bacteroidota</taxon>
        <taxon>Cytophagia</taxon>
        <taxon>Cytophagales</taxon>
        <taxon>Spirosomataceae</taxon>
        <taxon>Dyadobacter</taxon>
    </lineage>
</organism>